<dbReference type="AlphaFoldDB" id="A0A0F9SS94"/>
<sequence length="94" mass="10380">MTKSNDKTQIGRLAMRVEGDLWVAYYALPNTMKDAIFLGSIQMAFVQDESAKQIFMALMRDAVSGILKQQTGADALWPDKHGRAAPAHERAGRA</sequence>
<comment type="caution">
    <text evidence="1">The sequence shown here is derived from an EMBL/GenBank/DDBJ whole genome shotgun (WGS) entry which is preliminary data.</text>
</comment>
<reference evidence="1" key="1">
    <citation type="journal article" date="2015" name="Nature">
        <title>Complex archaea that bridge the gap between prokaryotes and eukaryotes.</title>
        <authorList>
            <person name="Spang A."/>
            <person name="Saw J.H."/>
            <person name="Jorgensen S.L."/>
            <person name="Zaremba-Niedzwiedzka K."/>
            <person name="Martijn J."/>
            <person name="Lind A.E."/>
            <person name="van Eijk R."/>
            <person name="Schleper C."/>
            <person name="Guy L."/>
            <person name="Ettema T.J."/>
        </authorList>
    </citation>
    <scope>NUCLEOTIDE SEQUENCE</scope>
</reference>
<accession>A0A0F9SS94</accession>
<organism evidence="1">
    <name type="scientific">marine sediment metagenome</name>
    <dbReference type="NCBI Taxonomy" id="412755"/>
    <lineage>
        <taxon>unclassified sequences</taxon>
        <taxon>metagenomes</taxon>
        <taxon>ecological metagenomes</taxon>
    </lineage>
</organism>
<protein>
    <submittedName>
        <fullName evidence="1">Uncharacterized protein</fullName>
    </submittedName>
</protein>
<dbReference type="EMBL" id="LAZR01000420">
    <property type="protein sequence ID" value="KKN69739.1"/>
    <property type="molecule type" value="Genomic_DNA"/>
</dbReference>
<proteinExistence type="predicted"/>
<evidence type="ECO:0000313" key="1">
    <source>
        <dbReference type="EMBL" id="KKN69739.1"/>
    </source>
</evidence>
<name>A0A0F9SS94_9ZZZZ</name>
<gene>
    <name evidence="1" type="ORF">LCGC14_0438390</name>
</gene>